<protein>
    <submittedName>
        <fullName evidence="7">Cytochrome P450</fullName>
    </submittedName>
</protein>
<comment type="cofactor">
    <cofactor evidence="1 6">
        <name>heme</name>
        <dbReference type="ChEBI" id="CHEBI:30413"/>
    </cofactor>
</comment>
<dbReference type="AlphaFoldDB" id="A0A9P4PIS1"/>
<keyword evidence="5 6" id="KW-0408">Iron</keyword>
<dbReference type="GO" id="GO:0008395">
    <property type="term" value="F:steroid hydroxylase activity"/>
    <property type="evidence" value="ECO:0007669"/>
    <property type="project" value="TreeGrafter"/>
</dbReference>
<dbReference type="PANTHER" id="PTHR24304:SF2">
    <property type="entry name" value="24-HYDROXYCHOLESTEROL 7-ALPHA-HYDROXYLASE"/>
    <property type="match status" value="1"/>
</dbReference>
<evidence type="ECO:0000256" key="4">
    <source>
        <dbReference type="ARBA" id="ARBA00022723"/>
    </source>
</evidence>
<evidence type="ECO:0000256" key="2">
    <source>
        <dbReference type="ARBA" id="ARBA00010617"/>
    </source>
</evidence>
<feature type="binding site" description="axial binding residue" evidence="6">
    <location>
        <position position="486"/>
    </location>
    <ligand>
        <name>heme</name>
        <dbReference type="ChEBI" id="CHEBI:30413"/>
    </ligand>
    <ligandPart>
        <name>Fe</name>
        <dbReference type="ChEBI" id="CHEBI:18248"/>
    </ligandPart>
</feature>
<keyword evidence="3 6" id="KW-0349">Heme</keyword>
<dbReference type="Proteomes" id="UP000799764">
    <property type="component" value="Unassembled WGS sequence"/>
</dbReference>
<evidence type="ECO:0000256" key="3">
    <source>
        <dbReference type="ARBA" id="ARBA00022617"/>
    </source>
</evidence>
<dbReference type="OrthoDB" id="3366823at2759"/>
<evidence type="ECO:0000256" key="5">
    <source>
        <dbReference type="ARBA" id="ARBA00023004"/>
    </source>
</evidence>
<dbReference type="Pfam" id="PF00067">
    <property type="entry name" value="p450"/>
    <property type="match status" value="1"/>
</dbReference>
<dbReference type="GO" id="GO:0020037">
    <property type="term" value="F:heme binding"/>
    <property type="evidence" value="ECO:0007669"/>
    <property type="project" value="InterPro"/>
</dbReference>
<dbReference type="GO" id="GO:0016705">
    <property type="term" value="F:oxidoreductase activity, acting on paired donors, with incorporation or reduction of molecular oxygen"/>
    <property type="evidence" value="ECO:0007669"/>
    <property type="project" value="InterPro"/>
</dbReference>
<evidence type="ECO:0000256" key="1">
    <source>
        <dbReference type="ARBA" id="ARBA00001971"/>
    </source>
</evidence>
<name>A0A9P4PIS1_9PLEO</name>
<dbReference type="EMBL" id="MU001501">
    <property type="protein sequence ID" value="KAF2444073.1"/>
    <property type="molecule type" value="Genomic_DNA"/>
</dbReference>
<dbReference type="Gene3D" id="1.10.630.10">
    <property type="entry name" value="Cytochrome P450"/>
    <property type="match status" value="1"/>
</dbReference>
<sequence length="533" mass="60125">MLSNHSSDLSAYLSLLNDHPADLKPSLWPQVVFALLLGVIVHYIMLQRCPTGTHDSFAYNTPPRASLIGCLSEASLESPLGFVRSARSLFWRHHPVWLRLFGTDIFVLQGGQNITAMLKDSSLSAIPLAAHLLKNAFRMPSHVINSHYRESEFPENGATPMHTKVRELNRKFLTGPQGAAFADRFRTGLKAYIQTLEQKSLSEGVYWEDFADLFRKDLTAVVLNAMCGDKLLQLSPGFLDDFWEFNDSLIGFLTYTSWISGTRKYAARDRVLLAIERWQTAAARHCNAHTTNSTGADPHWGSSFFRERYDMMQQLEGYDAPAMAVQELAFLYALNSNAVIATFWTALEVFKDADLLDAVRTEVESCRVPGETMEFDTDALLRQPVLQAVYAEVLRLRGHGMFVLKANHDVNIQGWMIPKGSLVLASSTPAHMDSEVWCTDGPQSHPPVDVFWPRRFLQPDSEGTMKFSQKATEGSWAPFGGGVNPCPGRQFAKLQAILTVALLVSRFDCRVSRGADVENEYEELRYWYSRYYW</sequence>
<organism evidence="7 8">
    <name type="scientific">Karstenula rhodostoma CBS 690.94</name>
    <dbReference type="NCBI Taxonomy" id="1392251"/>
    <lineage>
        <taxon>Eukaryota</taxon>
        <taxon>Fungi</taxon>
        <taxon>Dikarya</taxon>
        <taxon>Ascomycota</taxon>
        <taxon>Pezizomycotina</taxon>
        <taxon>Dothideomycetes</taxon>
        <taxon>Pleosporomycetidae</taxon>
        <taxon>Pleosporales</taxon>
        <taxon>Massarineae</taxon>
        <taxon>Didymosphaeriaceae</taxon>
        <taxon>Karstenula</taxon>
    </lineage>
</organism>
<dbReference type="SUPFAM" id="SSF48264">
    <property type="entry name" value="Cytochrome P450"/>
    <property type="match status" value="1"/>
</dbReference>
<keyword evidence="4 6" id="KW-0479">Metal-binding</keyword>
<accession>A0A9P4PIS1</accession>
<gene>
    <name evidence="7" type="ORF">P171DRAFT_485537</name>
</gene>
<dbReference type="PANTHER" id="PTHR24304">
    <property type="entry name" value="CYTOCHROME P450 FAMILY 7"/>
    <property type="match status" value="1"/>
</dbReference>
<dbReference type="GO" id="GO:0005506">
    <property type="term" value="F:iron ion binding"/>
    <property type="evidence" value="ECO:0007669"/>
    <property type="project" value="InterPro"/>
</dbReference>
<dbReference type="InterPro" id="IPR050529">
    <property type="entry name" value="CYP450_sterol_14alpha_dmase"/>
</dbReference>
<dbReference type="CDD" id="cd11040">
    <property type="entry name" value="CYP7_CYP8-like"/>
    <property type="match status" value="1"/>
</dbReference>
<comment type="similarity">
    <text evidence="2">Belongs to the cytochrome P450 family.</text>
</comment>
<dbReference type="InterPro" id="IPR001128">
    <property type="entry name" value="Cyt_P450"/>
</dbReference>
<dbReference type="PRINTS" id="PR00465">
    <property type="entry name" value="EP450IV"/>
</dbReference>
<evidence type="ECO:0000313" key="7">
    <source>
        <dbReference type="EMBL" id="KAF2444073.1"/>
    </source>
</evidence>
<dbReference type="InterPro" id="IPR036396">
    <property type="entry name" value="Cyt_P450_sf"/>
</dbReference>
<dbReference type="InterPro" id="IPR002403">
    <property type="entry name" value="Cyt_P450_E_grp-IV"/>
</dbReference>
<evidence type="ECO:0000256" key="6">
    <source>
        <dbReference type="PIRSR" id="PIRSR602403-1"/>
    </source>
</evidence>
<reference evidence="7" key="1">
    <citation type="journal article" date="2020" name="Stud. Mycol.">
        <title>101 Dothideomycetes genomes: a test case for predicting lifestyles and emergence of pathogens.</title>
        <authorList>
            <person name="Haridas S."/>
            <person name="Albert R."/>
            <person name="Binder M."/>
            <person name="Bloem J."/>
            <person name="Labutti K."/>
            <person name="Salamov A."/>
            <person name="Andreopoulos B."/>
            <person name="Baker S."/>
            <person name="Barry K."/>
            <person name="Bills G."/>
            <person name="Bluhm B."/>
            <person name="Cannon C."/>
            <person name="Castanera R."/>
            <person name="Culley D."/>
            <person name="Daum C."/>
            <person name="Ezra D."/>
            <person name="Gonzalez J."/>
            <person name="Henrissat B."/>
            <person name="Kuo A."/>
            <person name="Liang C."/>
            <person name="Lipzen A."/>
            <person name="Lutzoni F."/>
            <person name="Magnuson J."/>
            <person name="Mondo S."/>
            <person name="Nolan M."/>
            <person name="Ohm R."/>
            <person name="Pangilinan J."/>
            <person name="Park H.-J."/>
            <person name="Ramirez L."/>
            <person name="Alfaro M."/>
            <person name="Sun H."/>
            <person name="Tritt A."/>
            <person name="Yoshinaga Y."/>
            <person name="Zwiers L.-H."/>
            <person name="Turgeon B."/>
            <person name="Goodwin S."/>
            <person name="Spatafora J."/>
            <person name="Crous P."/>
            <person name="Grigoriev I."/>
        </authorList>
    </citation>
    <scope>NUCLEOTIDE SEQUENCE</scope>
    <source>
        <strain evidence="7">CBS 690.94</strain>
    </source>
</reference>
<comment type="caution">
    <text evidence="7">The sequence shown here is derived from an EMBL/GenBank/DDBJ whole genome shotgun (WGS) entry which is preliminary data.</text>
</comment>
<proteinExistence type="inferred from homology"/>
<keyword evidence="8" id="KW-1185">Reference proteome</keyword>
<evidence type="ECO:0000313" key="8">
    <source>
        <dbReference type="Proteomes" id="UP000799764"/>
    </source>
</evidence>